<comment type="caution">
    <text evidence="9">The sequence shown here is derived from an EMBL/GenBank/DDBJ whole genome shotgun (WGS) entry which is preliminary data.</text>
</comment>
<feature type="transmembrane region" description="Helical" evidence="8">
    <location>
        <begin position="41"/>
        <end position="60"/>
    </location>
</feature>
<gene>
    <name evidence="9" type="ORF">MAF45_03395</name>
</gene>
<keyword evidence="5 8" id="KW-0812">Transmembrane</keyword>
<keyword evidence="10" id="KW-1185">Reference proteome</keyword>
<evidence type="ECO:0000256" key="3">
    <source>
        <dbReference type="ARBA" id="ARBA00022448"/>
    </source>
</evidence>
<sequence>MDEFLGQFALQFAKSIPLFILIAAGFALSRWGRFPKSASDGLAKFAFSIALPALLFRLLSQQFKSQNSADPMLLVAFFGACLIVFSIGHVFAEKALKIGPVGASVFGTACVFSNNGLLGLPLAMVMLGDQYIPSVAAVLSLNAMVLWTLATFSAELSQRTGALSLSAFAHTARIVFKNPLILSIFAGAIWNLTRIELPYAVDEPLRLLGNAATPLSLVVVGMGLAEYGIGKGLRTGAIVSFGKLAVQPLVVFLLTRLIGLGPVESTAVVFLGSLPCGVNVYLMAKQFRVIEAEIANAMVITTLVSALTVPLIVTALKHVF</sequence>
<accession>A0ABS9MPE8</accession>
<evidence type="ECO:0000256" key="4">
    <source>
        <dbReference type="ARBA" id="ARBA00022475"/>
    </source>
</evidence>
<comment type="subcellular location">
    <subcellularLocation>
        <location evidence="1">Cell membrane</location>
        <topology evidence="1">Multi-pass membrane protein</topology>
    </subcellularLocation>
</comment>
<evidence type="ECO:0000313" key="10">
    <source>
        <dbReference type="Proteomes" id="UP001297600"/>
    </source>
</evidence>
<organism evidence="9 10">
    <name type="scientific">Mesosutterella porci</name>
    <dbReference type="NCBI Taxonomy" id="2915351"/>
    <lineage>
        <taxon>Bacteria</taxon>
        <taxon>Pseudomonadati</taxon>
        <taxon>Pseudomonadota</taxon>
        <taxon>Betaproteobacteria</taxon>
        <taxon>Burkholderiales</taxon>
        <taxon>Sutterellaceae</taxon>
        <taxon>Mesosutterella</taxon>
    </lineage>
</organism>
<feature type="transmembrane region" description="Helical" evidence="8">
    <location>
        <begin position="131"/>
        <end position="153"/>
    </location>
</feature>
<dbReference type="EMBL" id="JAKNCT010000003">
    <property type="protein sequence ID" value="MCG5030491.1"/>
    <property type="molecule type" value="Genomic_DNA"/>
</dbReference>
<reference evidence="9 10" key="1">
    <citation type="submission" date="2022-02" db="EMBL/GenBank/DDBJ databases">
        <title>Mesosutterella porci, a novel member of the family Sutterellaceae from pig feces.</title>
        <authorList>
            <person name="Wylensek D."/>
            <person name="Clavel T."/>
        </authorList>
    </citation>
    <scope>NUCLEOTIDE SEQUENCE [LARGE SCALE GENOMIC DNA]</scope>
    <source>
        <strain evidence="10">oilRF-744-wt-GAM-9</strain>
    </source>
</reference>
<dbReference type="InterPro" id="IPR004776">
    <property type="entry name" value="Mem_transp_PIN-like"/>
</dbReference>
<feature type="transmembrane region" description="Helical" evidence="8">
    <location>
        <begin position="237"/>
        <end position="259"/>
    </location>
</feature>
<evidence type="ECO:0000256" key="5">
    <source>
        <dbReference type="ARBA" id="ARBA00022692"/>
    </source>
</evidence>
<dbReference type="Gene3D" id="1.20.1530.20">
    <property type="match status" value="1"/>
</dbReference>
<protein>
    <submittedName>
        <fullName evidence="9">AEC family transporter</fullName>
    </submittedName>
</protein>
<dbReference type="PANTHER" id="PTHR36838">
    <property type="entry name" value="AUXIN EFFLUX CARRIER FAMILY PROTEIN"/>
    <property type="match status" value="1"/>
</dbReference>
<evidence type="ECO:0000256" key="1">
    <source>
        <dbReference type="ARBA" id="ARBA00004651"/>
    </source>
</evidence>
<evidence type="ECO:0000313" key="9">
    <source>
        <dbReference type="EMBL" id="MCG5030491.1"/>
    </source>
</evidence>
<dbReference type="PANTHER" id="PTHR36838:SF3">
    <property type="entry name" value="TRANSPORTER AUXIN EFFLUX CARRIER EC FAMILY"/>
    <property type="match status" value="1"/>
</dbReference>
<feature type="transmembrane region" description="Helical" evidence="8">
    <location>
        <begin position="12"/>
        <end position="29"/>
    </location>
</feature>
<dbReference type="RefSeq" id="WP_237978146.1">
    <property type="nucleotide sequence ID" value="NZ_JAKNCT010000003.1"/>
</dbReference>
<dbReference type="InterPro" id="IPR038770">
    <property type="entry name" value="Na+/solute_symporter_sf"/>
</dbReference>
<proteinExistence type="inferred from homology"/>
<feature type="transmembrane region" description="Helical" evidence="8">
    <location>
        <begin position="104"/>
        <end position="125"/>
    </location>
</feature>
<evidence type="ECO:0000256" key="2">
    <source>
        <dbReference type="ARBA" id="ARBA00010145"/>
    </source>
</evidence>
<evidence type="ECO:0000256" key="8">
    <source>
        <dbReference type="SAM" id="Phobius"/>
    </source>
</evidence>
<keyword evidence="7 8" id="KW-0472">Membrane</keyword>
<feature type="transmembrane region" description="Helical" evidence="8">
    <location>
        <begin position="265"/>
        <end position="282"/>
    </location>
</feature>
<feature type="transmembrane region" description="Helical" evidence="8">
    <location>
        <begin position="205"/>
        <end position="225"/>
    </location>
</feature>
<keyword evidence="6 8" id="KW-1133">Transmembrane helix</keyword>
<name>A0ABS9MPE8_9BURK</name>
<feature type="transmembrane region" description="Helical" evidence="8">
    <location>
        <begin position="72"/>
        <end position="92"/>
    </location>
</feature>
<evidence type="ECO:0000256" key="7">
    <source>
        <dbReference type="ARBA" id="ARBA00023136"/>
    </source>
</evidence>
<keyword evidence="4" id="KW-1003">Cell membrane</keyword>
<keyword evidence="3" id="KW-0813">Transport</keyword>
<dbReference type="Pfam" id="PF03547">
    <property type="entry name" value="Mem_trans"/>
    <property type="match status" value="1"/>
</dbReference>
<evidence type="ECO:0000256" key="6">
    <source>
        <dbReference type="ARBA" id="ARBA00022989"/>
    </source>
</evidence>
<feature type="transmembrane region" description="Helical" evidence="8">
    <location>
        <begin position="294"/>
        <end position="316"/>
    </location>
</feature>
<dbReference type="Proteomes" id="UP001297600">
    <property type="component" value="Unassembled WGS sequence"/>
</dbReference>
<comment type="similarity">
    <text evidence="2">Belongs to the auxin efflux carrier (TC 2.A.69) family.</text>
</comment>
<feature type="transmembrane region" description="Helical" evidence="8">
    <location>
        <begin position="174"/>
        <end position="193"/>
    </location>
</feature>